<dbReference type="Proteomes" id="UP000254040">
    <property type="component" value="Unassembled WGS sequence"/>
</dbReference>
<name>A0A378JYT7_9GAMM</name>
<dbReference type="Proteomes" id="UP000054985">
    <property type="component" value="Unassembled WGS sequence"/>
</dbReference>
<sequence>MLRIRLGSPIVRRYKDRGVVYRPDFIIYDIDEAEYWTFWKNIKKHPISQLYTDGIQVFRVNWLQSLFQTIKGWLGFENHCQANKVEMTLAKIAYQGYLKGFHTKNQFNFDPPILSERFESLLNTRRENKNSAELQELLLSYYITHSDQITRWGSPLHADHSFGQTFTSFMNDELYQLVPGIDAQDEHVISSAINGLHDRHQRLTIRECLTDSRFAEYYATYLVTQEHYIDALNWHKDIKYQFPEQYINFYLSTKHTTYNALHNAIELLNILFLSPQSEDKNKSVAYIKDYLNPSEQLTHLEPDSELRRSVAQSYLGDAKKEKSRSPITRLLFGTHFINHLAQAMKLAPDILDQDNSMQEIILKEEWNTYLFNEAIKDRNFKEARRLFESHDTITFDKNNLNRLKNYLLSELTENQERVRAELDLMNFPAAKAAAQKSVHLAKQIARITPQDNPLVAVTIDYAGTLIEIDKKMHPDVQDANLDSLNEAQKILMNCNLSKDVPQHKQRFNELLLRKIGCLIEKIRVPINFNDTASVRREFLPTIQQELRLLHKNLSLFIKRNEQKPQKEIRAVLGKICYIKGDLFHFYTRSSQDALPYFKKAAEFMPENPYYRLRYYELANDERRHAVRDEIENMAFLNTEKYSMWMEERWHDKRVMSEGFDIHNIEAEDQNVLSRLGRLFTS</sequence>
<dbReference type="EMBL" id="LNYN01000019">
    <property type="protein sequence ID" value="KTD34942.1"/>
    <property type="molecule type" value="Genomic_DNA"/>
</dbReference>
<evidence type="ECO:0000313" key="3">
    <source>
        <dbReference type="Proteomes" id="UP000054985"/>
    </source>
</evidence>
<dbReference type="STRING" id="39962.Lmor_1475"/>
<dbReference type="EMBL" id="UGOG01000001">
    <property type="protein sequence ID" value="STX63813.1"/>
    <property type="molecule type" value="Genomic_DNA"/>
</dbReference>
<reference evidence="2 4" key="2">
    <citation type="submission" date="2018-06" db="EMBL/GenBank/DDBJ databases">
        <authorList>
            <consortium name="Pathogen Informatics"/>
            <person name="Doyle S."/>
        </authorList>
    </citation>
    <scope>NUCLEOTIDE SEQUENCE [LARGE SCALE GENOMIC DNA]</scope>
    <source>
        <strain evidence="2 4">NCTC12239</strain>
    </source>
</reference>
<evidence type="ECO:0000313" key="2">
    <source>
        <dbReference type="EMBL" id="STX63813.1"/>
    </source>
</evidence>
<dbReference type="AlphaFoldDB" id="A0A378JYT7"/>
<accession>A0A378JYT7</accession>
<proteinExistence type="predicted"/>
<dbReference type="OrthoDB" id="5649492at2"/>
<dbReference type="RefSeq" id="WP_035921322.1">
    <property type="nucleotide sequence ID" value="NZ_CAAAJG010000022.1"/>
</dbReference>
<evidence type="ECO:0000313" key="4">
    <source>
        <dbReference type="Proteomes" id="UP000254040"/>
    </source>
</evidence>
<gene>
    <name evidence="1" type="ORF">Lmor_1475</name>
    <name evidence="2" type="ORF">NCTC12239_02765</name>
</gene>
<reference evidence="1 3" key="1">
    <citation type="submission" date="2015-11" db="EMBL/GenBank/DDBJ databases">
        <title>Genomic analysis of 38 Legionella species identifies large and diverse effector repertoires.</title>
        <authorList>
            <person name="Burstein D."/>
            <person name="Amaro F."/>
            <person name="Zusman T."/>
            <person name="Lifshitz Z."/>
            <person name="Cohen O."/>
            <person name="Gilbert J.A."/>
            <person name="Pupko T."/>
            <person name="Shuman H.A."/>
            <person name="Segal G."/>
        </authorList>
    </citation>
    <scope>NUCLEOTIDE SEQUENCE [LARGE SCALE GENOMIC DNA]</scope>
    <source>
        <strain evidence="1 3">ATCC 43877</strain>
    </source>
</reference>
<evidence type="ECO:0000313" key="1">
    <source>
        <dbReference type="EMBL" id="KTD34942.1"/>
    </source>
</evidence>
<organism evidence="2 4">
    <name type="scientific">Legionella moravica</name>
    <dbReference type="NCBI Taxonomy" id="39962"/>
    <lineage>
        <taxon>Bacteria</taxon>
        <taxon>Pseudomonadati</taxon>
        <taxon>Pseudomonadota</taxon>
        <taxon>Gammaproteobacteria</taxon>
        <taxon>Legionellales</taxon>
        <taxon>Legionellaceae</taxon>
        <taxon>Legionella</taxon>
    </lineage>
</organism>
<protein>
    <submittedName>
        <fullName evidence="2">Uncharacterized protein</fullName>
    </submittedName>
</protein>
<keyword evidence="3" id="KW-1185">Reference proteome</keyword>